<accession>A0A2P6AQL7</accession>
<proteinExistence type="predicted"/>
<feature type="non-terminal residue" evidence="3">
    <location>
        <position position="551"/>
    </location>
</feature>
<dbReference type="Gene3D" id="3.40.50.1820">
    <property type="entry name" value="alpha/beta hydrolase"/>
    <property type="match status" value="1"/>
</dbReference>
<comment type="caution">
    <text evidence="3">The sequence shown here is derived from an EMBL/GenBank/DDBJ whole genome shotgun (WGS) entry which is preliminary data.</text>
</comment>
<feature type="compositionally biased region" description="Gly residues" evidence="1">
    <location>
        <begin position="13"/>
        <end position="22"/>
    </location>
</feature>
<dbReference type="InterPro" id="IPR029058">
    <property type="entry name" value="AB_hydrolase_fold"/>
</dbReference>
<feature type="domain" description="Xaa-Pro dipeptidyl-peptidase-like" evidence="2">
    <location>
        <begin position="92"/>
        <end position="228"/>
    </location>
</feature>
<name>A0A2P6AQL7_9GAMM</name>
<organism evidence="3 4">
    <name type="scientific">Amnimonas aquatica</name>
    <dbReference type="NCBI Taxonomy" id="2094561"/>
    <lineage>
        <taxon>Bacteria</taxon>
        <taxon>Pseudomonadati</taxon>
        <taxon>Pseudomonadota</taxon>
        <taxon>Gammaproteobacteria</taxon>
        <taxon>Moraxellales</taxon>
        <taxon>Moraxellaceae</taxon>
        <taxon>Amnimonas</taxon>
    </lineage>
</organism>
<evidence type="ECO:0000313" key="3">
    <source>
        <dbReference type="EMBL" id="PQA31786.1"/>
    </source>
</evidence>
<evidence type="ECO:0000313" key="4">
    <source>
        <dbReference type="Proteomes" id="UP000243900"/>
    </source>
</evidence>
<dbReference type="GO" id="GO:0016787">
    <property type="term" value="F:hydrolase activity"/>
    <property type="evidence" value="ECO:0007669"/>
    <property type="project" value="InterPro"/>
</dbReference>
<dbReference type="EMBL" id="PTQZ01000285">
    <property type="protein sequence ID" value="PQA31786.1"/>
    <property type="molecule type" value="Genomic_DNA"/>
</dbReference>
<dbReference type="SUPFAM" id="SSF53474">
    <property type="entry name" value="alpha/beta-Hydrolases"/>
    <property type="match status" value="1"/>
</dbReference>
<sequence length="551" mass="58144">MVSALAALLAACGGGGKQGGDSGSPSETAARLPGFEAPGVGIVRDDSNANAASCKTGQNLEGGRHYPVTLTSASGKSIVFEVIEPKRFDCTRGNPLVLHGHGFGGSRTQDPAGTQLERFQDNGYAVISIDQRGFHDSSGTVRVMDPNFEGRDLLQILDWAETHLDYLAHDRKAGGYNLVAASTGGSYGGMYQLLLHNLDPKHRLDVLTPDITPHDLRYSLNPNGTTKSVWALLLVLGGEAGANQPLIGGLDPAIKETLLRGVLGNVIHAGALPFFYYHSSKYFLDALPESEQLPMDFLTGDLSGGMSYDFPAIRPAKVDILFSQGIRDTLFNFNEGWANYLGYKALGGDVRLMSHESGHILPGTQTLLGQLGPLNDAVGGLVGLLNTIGLSLPDLQTPSGPGSCGGLSKDDAVLAFINEKLKPADAQPADAAVKAGLDRLRSEVCLSLAPDKAVWVAPDHVADRNRVEVPVAQSLIPVPNSVLGVTSLLLPTFIPLDIPADKRTVAGIGRLDVTLSSLLPFDGCEVTAGLPPEFPIKACDVIIHVGFGARK</sequence>
<evidence type="ECO:0000256" key="1">
    <source>
        <dbReference type="SAM" id="MobiDB-lite"/>
    </source>
</evidence>
<dbReference type="Pfam" id="PF02129">
    <property type="entry name" value="Peptidase_S15"/>
    <property type="match status" value="1"/>
</dbReference>
<dbReference type="AlphaFoldDB" id="A0A2P6AQL7"/>
<reference evidence="4" key="1">
    <citation type="submission" date="2018-02" db="EMBL/GenBank/DDBJ databases">
        <title>Genome sequencing of Solimonas sp. HR-BB.</title>
        <authorList>
            <person name="Lee Y."/>
            <person name="Jeon C.O."/>
        </authorList>
    </citation>
    <scope>NUCLEOTIDE SEQUENCE [LARGE SCALE GENOMIC DNA]</scope>
    <source>
        <strain evidence="4">HR-E</strain>
    </source>
</reference>
<keyword evidence="4" id="KW-1185">Reference proteome</keyword>
<dbReference type="InterPro" id="IPR000383">
    <property type="entry name" value="Xaa-Pro-like_dom"/>
</dbReference>
<feature type="region of interest" description="Disordered" evidence="1">
    <location>
        <begin position="13"/>
        <end position="33"/>
    </location>
</feature>
<protein>
    <recommendedName>
        <fullName evidence="2">Xaa-Pro dipeptidyl-peptidase-like domain-containing protein</fullName>
    </recommendedName>
</protein>
<dbReference type="Proteomes" id="UP000243900">
    <property type="component" value="Unassembled WGS sequence"/>
</dbReference>
<evidence type="ECO:0000259" key="2">
    <source>
        <dbReference type="Pfam" id="PF02129"/>
    </source>
</evidence>
<gene>
    <name evidence="3" type="ORF">C5O18_09135</name>
</gene>